<dbReference type="InterPro" id="IPR021648">
    <property type="entry name" value="GLUE_dom"/>
</dbReference>
<comment type="function">
    <text evidence="5">Component of the ESCRT-II complex (endosomal sorting complex required for transport II), which is required for multivesicular body (MVB) formation and sorting of endosomal cargo proteins into MVBs.</text>
</comment>
<dbReference type="SUPFAM" id="SSF50729">
    <property type="entry name" value="PH domain-like"/>
    <property type="match status" value="1"/>
</dbReference>
<name>A0A316YF89_9BASI</name>
<dbReference type="GO" id="GO:0043130">
    <property type="term" value="F:ubiquitin binding"/>
    <property type="evidence" value="ECO:0007669"/>
    <property type="project" value="UniProtKB-UniRule"/>
</dbReference>
<evidence type="ECO:0000256" key="4">
    <source>
        <dbReference type="ARBA" id="ARBA00022833"/>
    </source>
</evidence>
<keyword evidence="2" id="KW-0479">Metal-binding</keyword>
<evidence type="ECO:0000313" key="9">
    <source>
        <dbReference type="Proteomes" id="UP000245768"/>
    </source>
</evidence>
<dbReference type="STRING" id="215250.A0A316YF89"/>
<comment type="subcellular location">
    <subcellularLocation>
        <location evidence="5">Cytoplasm</location>
    </subcellularLocation>
    <subcellularLocation>
        <location evidence="5">Endosome</location>
    </subcellularLocation>
</comment>
<gene>
    <name evidence="8" type="ORF">FA10DRAFT_268430</name>
</gene>
<dbReference type="InterPro" id="IPR011993">
    <property type="entry name" value="PH-like_dom_sf"/>
</dbReference>
<evidence type="ECO:0000256" key="1">
    <source>
        <dbReference type="ARBA" id="ARBA00009697"/>
    </source>
</evidence>
<dbReference type="GO" id="GO:0031902">
    <property type="term" value="C:late endosome membrane"/>
    <property type="evidence" value="ECO:0007669"/>
    <property type="project" value="UniProtKB-UniRule"/>
</dbReference>
<dbReference type="GO" id="GO:0043328">
    <property type="term" value="P:protein transport to vacuole involved in ubiquitin-dependent protein catabolic process via the multivesicular body sorting pathway"/>
    <property type="evidence" value="ECO:0007669"/>
    <property type="project" value="UniProtKB-UniRule"/>
</dbReference>
<evidence type="ECO:0000256" key="6">
    <source>
        <dbReference type="SAM" id="MobiDB-lite"/>
    </source>
</evidence>
<dbReference type="Gene3D" id="1.10.10.10">
    <property type="entry name" value="Winged helix-like DNA-binding domain superfamily/Winged helix DNA-binding domain"/>
    <property type="match status" value="1"/>
</dbReference>
<evidence type="ECO:0000256" key="3">
    <source>
        <dbReference type="ARBA" id="ARBA00022771"/>
    </source>
</evidence>
<dbReference type="InterPro" id="IPR037855">
    <property type="entry name" value="Vps36"/>
</dbReference>
<dbReference type="PROSITE" id="PS51495">
    <property type="entry name" value="GLUE"/>
    <property type="match status" value="1"/>
</dbReference>
<dbReference type="Gene3D" id="6.10.140.260">
    <property type="match status" value="1"/>
</dbReference>
<keyword evidence="5" id="KW-0653">Protein transport</keyword>
<reference evidence="8 9" key="1">
    <citation type="journal article" date="2018" name="Mol. Biol. Evol.">
        <title>Broad Genomic Sampling Reveals a Smut Pathogenic Ancestry of the Fungal Clade Ustilaginomycotina.</title>
        <authorList>
            <person name="Kijpornyongpan T."/>
            <person name="Mondo S.J."/>
            <person name="Barry K."/>
            <person name="Sandor L."/>
            <person name="Lee J."/>
            <person name="Lipzen A."/>
            <person name="Pangilinan J."/>
            <person name="LaButti K."/>
            <person name="Hainaut M."/>
            <person name="Henrissat B."/>
            <person name="Grigoriev I.V."/>
            <person name="Spatafora J.W."/>
            <person name="Aime M.C."/>
        </authorList>
    </citation>
    <scope>NUCLEOTIDE SEQUENCE [LARGE SCALE GENOMIC DNA]</scope>
    <source>
        <strain evidence="8 9">MCA 4198</strain>
    </source>
</reference>
<dbReference type="InterPro" id="IPR001876">
    <property type="entry name" value="Znf_RanBP2"/>
</dbReference>
<dbReference type="InterPro" id="IPR036443">
    <property type="entry name" value="Znf_RanBP2_sf"/>
</dbReference>
<feature type="domain" description="GLUE N-terminal" evidence="7">
    <location>
        <begin position="7"/>
        <end position="366"/>
    </location>
</feature>
<keyword evidence="5" id="KW-0813">Transport</keyword>
<dbReference type="SMART" id="SM00547">
    <property type="entry name" value="ZnF_RBZ"/>
    <property type="match status" value="2"/>
</dbReference>
<dbReference type="OrthoDB" id="271448at2759"/>
<dbReference type="EMBL" id="KZ819638">
    <property type="protein sequence ID" value="PWN88220.1"/>
    <property type="molecule type" value="Genomic_DNA"/>
</dbReference>
<feature type="region of interest" description="Disordered" evidence="6">
    <location>
        <begin position="100"/>
        <end position="148"/>
    </location>
</feature>
<comment type="similarity">
    <text evidence="1 5">Belongs to the VPS36 family.</text>
</comment>
<feature type="compositionally biased region" description="Low complexity" evidence="6">
    <location>
        <begin position="108"/>
        <end position="145"/>
    </location>
</feature>
<dbReference type="AlphaFoldDB" id="A0A316YF89"/>
<evidence type="ECO:0000256" key="2">
    <source>
        <dbReference type="ARBA" id="ARBA00022723"/>
    </source>
</evidence>
<dbReference type="Pfam" id="PF11605">
    <property type="entry name" value="Vps36_ESCRT-II"/>
    <property type="match status" value="1"/>
</dbReference>
<keyword evidence="5" id="KW-0963">Cytoplasm</keyword>
<dbReference type="Pfam" id="PF04157">
    <property type="entry name" value="EAP30"/>
    <property type="match status" value="1"/>
</dbReference>
<proteinExistence type="inferred from homology"/>
<dbReference type="InterPro" id="IPR040608">
    <property type="entry name" value="Snf8/Vps36"/>
</dbReference>
<dbReference type="GO" id="GO:0008270">
    <property type="term" value="F:zinc ion binding"/>
    <property type="evidence" value="ECO:0007669"/>
    <property type="project" value="UniProtKB-KW"/>
</dbReference>
<accession>A0A316YF89</accession>
<dbReference type="RefSeq" id="XP_025375418.1">
    <property type="nucleotide sequence ID" value="XM_025522328.1"/>
</dbReference>
<dbReference type="Gene3D" id="2.30.30.380">
    <property type="entry name" value="Zn-finger domain of Sec23/24"/>
    <property type="match status" value="2"/>
</dbReference>
<keyword evidence="5" id="KW-0967">Endosome</keyword>
<organism evidence="8 9">
    <name type="scientific">Acaromyces ingoldii</name>
    <dbReference type="NCBI Taxonomy" id="215250"/>
    <lineage>
        <taxon>Eukaryota</taxon>
        <taxon>Fungi</taxon>
        <taxon>Dikarya</taxon>
        <taxon>Basidiomycota</taxon>
        <taxon>Ustilaginomycotina</taxon>
        <taxon>Exobasidiomycetes</taxon>
        <taxon>Exobasidiales</taxon>
        <taxon>Cryptobasidiaceae</taxon>
        <taxon>Acaromyces</taxon>
    </lineage>
</organism>
<dbReference type="Pfam" id="PF16988">
    <property type="entry name" value="Vps36-NZF-N"/>
    <property type="match status" value="1"/>
</dbReference>
<dbReference type="PANTHER" id="PTHR13128">
    <property type="entry name" value="VACUOLAR PROTEIN-SORTING-ASSOCIATED PROTEIN 36"/>
    <property type="match status" value="1"/>
</dbReference>
<dbReference type="PANTHER" id="PTHR13128:SF12">
    <property type="entry name" value="VACUOLAR PROTEIN-SORTING-ASSOCIATED PROTEIN 36"/>
    <property type="match status" value="1"/>
</dbReference>
<dbReference type="GO" id="GO:0032266">
    <property type="term" value="F:phosphatidylinositol-3-phosphate binding"/>
    <property type="evidence" value="ECO:0007669"/>
    <property type="project" value="UniProtKB-UniRule"/>
</dbReference>
<keyword evidence="3" id="KW-0863">Zinc-finger</keyword>
<protein>
    <recommendedName>
        <fullName evidence="5">Vacuolar protein-sorting-associated protein 36</fullName>
    </recommendedName>
    <alternativeName>
        <fullName evidence="5">ESCRT-II complex subunit VPS36</fullName>
    </alternativeName>
</protein>
<evidence type="ECO:0000259" key="7">
    <source>
        <dbReference type="PROSITE" id="PS51495"/>
    </source>
</evidence>
<keyword evidence="9" id="KW-1185">Reference proteome</keyword>
<keyword evidence="4" id="KW-0862">Zinc</keyword>
<comment type="subunit">
    <text evidence="5">Component of the endosomal sorting complex required for transport II (ESCRT-II).</text>
</comment>
<dbReference type="InterPro" id="IPR031558">
    <property type="entry name" value="Vps36-NZF-N"/>
</dbReference>
<evidence type="ECO:0000256" key="5">
    <source>
        <dbReference type="RuleBase" id="RU367095"/>
    </source>
</evidence>
<dbReference type="SUPFAM" id="SSF90209">
    <property type="entry name" value="Ran binding protein zinc finger-like"/>
    <property type="match status" value="2"/>
</dbReference>
<sequence length="731" mass="79166">MDRFQPISLTTSSLGAHLAPSEEVVTLCASVGLYSGPSKSLPHSSGTVYLTSHRLFYIDDKEPHKHSCHLDLDLVKNSEYYAGFLKSSPKVTLGLRSAERDAGLPTPSSSSSRSQSNNNSRANLAARIDSPVPSPSPRKSTSSLSATQHQDWRLNATVQDLGSSPLPKTTWICRVCAFSNPIDQVRGAGVALKCQLCGVPRDNEEIEADPRAFNSHQAVPSPSPSPAPTAVAAGENGGVSCPVCTFSNHPSMVRCEMCDTPLGSIDVNALQTAARVENGRNKTNGQRAELTTSARRKNDFHPVVSLDDALVDDGDEDDDDDYGTALPAEKHDSVRLSFRRGGDKAFYNLLKSTLQMKAWKRTREEGESSMSGAYRNIDGRDPGAVGLSSPNAAAASRRVGIEGIFSTMELQSREEHQGMQDAIKDLEALMGQAKKMVEFAESLNAKLTKQEAARVGSQERGESAGAEDEAAATLIRSSLLRLGLPTPALTPDMARDEAEYHRGLARELGGLLYDFNTSGTSNGAVKGRHDQGRGLMGRGEVLASLESSATAKQRAKWRDQGGRGIVALDEAWCIWNRARGVALLSPSTLLAVANTHLPQWTSPPISMRTFRSGLRVLVTPRFDDQRFLERVLSELARRRTEQNKAVGISTMDIARTEEAPLALIQEMLEAVETGWGRLVRDDGGAGESSSTGTTVWYRDEISSFDWDAWVQSRKTVDSIHTSQSSSNSSIL</sequence>
<evidence type="ECO:0000313" key="8">
    <source>
        <dbReference type="EMBL" id="PWN88220.1"/>
    </source>
</evidence>
<dbReference type="GO" id="GO:0000814">
    <property type="term" value="C:ESCRT II complex"/>
    <property type="evidence" value="ECO:0007669"/>
    <property type="project" value="UniProtKB-UniRule"/>
</dbReference>
<dbReference type="GeneID" id="37044244"/>
<dbReference type="InParanoid" id="A0A316YF89"/>
<dbReference type="Proteomes" id="UP000245768">
    <property type="component" value="Unassembled WGS sequence"/>
</dbReference>
<dbReference type="Gene3D" id="2.30.29.30">
    <property type="entry name" value="Pleckstrin-homology domain (PH domain)/Phosphotyrosine-binding domain (PTB)"/>
    <property type="match status" value="2"/>
</dbReference>
<dbReference type="InterPro" id="IPR036388">
    <property type="entry name" value="WH-like_DNA-bd_sf"/>
</dbReference>